<sequence>MFTYQEIESLNELELEVYKYIVKNYDSVKVATIREIAKHTHVSTTTILRFCRKMGCEGFNEFKYKLRDHMNSTKKDYNFSTDDFAIQDFLIRTKEPLFLQKIYDASQLIVNSKQIIFLGIGTSGILAKYASHCFMNAGRFSQYIDYPYFEVPDGFFDGTVIIVFSVSGETVDVINQLHQFRKFNCAVITITNAEYSTIAKISDMVINYNLPMNIKGKAKINFTSQIPVIYIIEKLVYNISQFLNKKEL</sequence>
<dbReference type="Proteomes" id="UP000030014">
    <property type="component" value="Unassembled WGS sequence"/>
</dbReference>
<dbReference type="PANTHER" id="PTHR30514:SF1">
    <property type="entry name" value="HTH-TYPE TRANSCRIPTIONAL REGULATOR HEXR-RELATED"/>
    <property type="match status" value="1"/>
</dbReference>
<dbReference type="Gene3D" id="1.10.10.10">
    <property type="entry name" value="Winged helix-like DNA-binding domain superfamily/Winged helix DNA-binding domain"/>
    <property type="match status" value="1"/>
</dbReference>
<dbReference type="InterPro" id="IPR046348">
    <property type="entry name" value="SIS_dom_sf"/>
</dbReference>
<dbReference type="CDD" id="cd05013">
    <property type="entry name" value="SIS_RpiR"/>
    <property type="match status" value="1"/>
</dbReference>
<dbReference type="GO" id="GO:0003677">
    <property type="term" value="F:DNA binding"/>
    <property type="evidence" value="ECO:0007669"/>
    <property type="project" value="UniProtKB-KW"/>
</dbReference>
<dbReference type="PANTHER" id="PTHR30514">
    <property type="entry name" value="GLUCOKINASE"/>
    <property type="match status" value="1"/>
</dbReference>
<gene>
    <name evidence="6" type="ORF">Z955_05485</name>
</gene>
<dbReference type="Gene3D" id="3.40.50.10490">
    <property type="entry name" value="Glucose-6-phosphate isomerase like protein, domain 1"/>
    <property type="match status" value="1"/>
</dbReference>
<dbReference type="InterPro" id="IPR035472">
    <property type="entry name" value="RpiR-like_SIS"/>
</dbReference>
<dbReference type="SUPFAM" id="SSF46689">
    <property type="entry name" value="Homeodomain-like"/>
    <property type="match status" value="1"/>
</dbReference>
<dbReference type="PROSITE" id="PS51071">
    <property type="entry name" value="HTH_RPIR"/>
    <property type="match status" value="1"/>
</dbReference>
<organism evidence="6 7">
    <name type="scientific">Clostridium botulinum C/D str. DC5</name>
    <dbReference type="NCBI Taxonomy" id="1443128"/>
    <lineage>
        <taxon>Bacteria</taxon>
        <taxon>Bacillati</taxon>
        <taxon>Bacillota</taxon>
        <taxon>Clostridia</taxon>
        <taxon>Eubacteriales</taxon>
        <taxon>Clostridiaceae</taxon>
        <taxon>Clostridium</taxon>
    </lineage>
</organism>
<evidence type="ECO:0000259" key="5">
    <source>
        <dbReference type="PROSITE" id="PS51464"/>
    </source>
</evidence>
<keyword evidence="3" id="KW-0804">Transcription</keyword>
<reference evidence="6 7" key="1">
    <citation type="submission" date="2014-01" db="EMBL/GenBank/DDBJ databases">
        <title>Plasmidome dynamics in the species complex Clostridium novyi sensu lato converts strains of independent lineages into distinctly different pathogens.</title>
        <authorList>
            <person name="Skarin H."/>
            <person name="Segerman B."/>
        </authorList>
    </citation>
    <scope>NUCLEOTIDE SEQUENCE [LARGE SCALE GENOMIC DNA]</scope>
    <source>
        <strain evidence="6 7">DC5</strain>
    </source>
</reference>
<evidence type="ECO:0000259" key="4">
    <source>
        <dbReference type="PROSITE" id="PS51071"/>
    </source>
</evidence>
<proteinExistence type="predicted"/>
<accession>A0A0A0IK13</accession>
<evidence type="ECO:0000256" key="2">
    <source>
        <dbReference type="ARBA" id="ARBA00023125"/>
    </source>
</evidence>
<dbReference type="InterPro" id="IPR036388">
    <property type="entry name" value="WH-like_DNA-bd_sf"/>
</dbReference>
<evidence type="ECO:0000313" key="7">
    <source>
        <dbReference type="Proteomes" id="UP000030014"/>
    </source>
</evidence>
<dbReference type="SUPFAM" id="SSF53697">
    <property type="entry name" value="SIS domain"/>
    <property type="match status" value="1"/>
</dbReference>
<dbReference type="Pfam" id="PF01418">
    <property type="entry name" value="HTH_6"/>
    <property type="match status" value="1"/>
</dbReference>
<dbReference type="AlphaFoldDB" id="A0A0A0IK13"/>
<protein>
    <submittedName>
        <fullName evidence="6">RpiR family transcriptional regulator</fullName>
    </submittedName>
</protein>
<keyword evidence="2" id="KW-0238">DNA-binding</keyword>
<dbReference type="GO" id="GO:0097367">
    <property type="term" value="F:carbohydrate derivative binding"/>
    <property type="evidence" value="ECO:0007669"/>
    <property type="project" value="InterPro"/>
</dbReference>
<feature type="domain" description="HTH rpiR-type" evidence="4">
    <location>
        <begin position="1"/>
        <end position="73"/>
    </location>
</feature>
<keyword evidence="1" id="KW-0805">Transcription regulation</keyword>
<dbReference type="RefSeq" id="WP_039257595.1">
    <property type="nucleotide sequence ID" value="NZ_JDRY01000027.1"/>
</dbReference>
<dbReference type="InterPro" id="IPR047640">
    <property type="entry name" value="RpiR-like"/>
</dbReference>
<evidence type="ECO:0000256" key="1">
    <source>
        <dbReference type="ARBA" id="ARBA00023015"/>
    </source>
</evidence>
<dbReference type="InterPro" id="IPR001347">
    <property type="entry name" value="SIS_dom"/>
</dbReference>
<dbReference type="Pfam" id="PF01380">
    <property type="entry name" value="SIS"/>
    <property type="match status" value="1"/>
</dbReference>
<name>A0A0A0IK13_CLOBO</name>
<dbReference type="EMBL" id="JDRY01000027">
    <property type="protein sequence ID" value="KGM99900.1"/>
    <property type="molecule type" value="Genomic_DNA"/>
</dbReference>
<dbReference type="InterPro" id="IPR000281">
    <property type="entry name" value="HTH_RpiR"/>
</dbReference>
<comment type="caution">
    <text evidence="6">The sequence shown here is derived from an EMBL/GenBank/DDBJ whole genome shotgun (WGS) entry which is preliminary data.</text>
</comment>
<dbReference type="GO" id="GO:0003700">
    <property type="term" value="F:DNA-binding transcription factor activity"/>
    <property type="evidence" value="ECO:0007669"/>
    <property type="project" value="InterPro"/>
</dbReference>
<dbReference type="GO" id="GO:1901135">
    <property type="term" value="P:carbohydrate derivative metabolic process"/>
    <property type="evidence" value="ECO:0007669"/>
    <property type="project" value="InterPro"/>
</dbReference>
<evidence type="ECO:0000313" key="6">
    <source>
        <dbReference type="EMBL" id="KGM99900.1"/>
    </source>
</evidence>
<feature type="domain" description="SIS" evidence="5">
    <location>
        <begin position="105"/>
        <end position="242"/>
    </location>
</feature>
<evidence type="ECO:0000256" key="3">
    <source>
        <dbReference type="ARBA" id="ARBA00023163"/>
    </source>
</evidence>
<dbReference type="PROSITE" id="PS51464">
    <property type="entry name" value="SIS"/>
    <property type="match status" value="1"/>
</dbReference>
<dbReference type="InterPro" id="IPR009057">
    <property type="entry name" value="Homeodomain-like_sf"/>
</dbReference>